<comment type="caution">
    <text evidence="11">The sequence shown here is derived from an EMBL/GenBank/DDBJ whole genome shotgun (WGS) entry which is preliminary data.</text>
</comment>
<keyword evidence="7 9" id="KW-0067">ATP-binding</keyword>
<dbReference type="Gene3D" id="3.30.420.40">
    <property type="match status" value="2"/>
</dbReference>
<evidence type="ECO:0000256" key="4">
    <source>
        <dbReference type="ARBA" id="ARBA00022723"/>
    </source>
</evidence>
<comment type="subunit">
    <text evidence="9">Homodimer.</text>
</comment>
<dbReference type="RefSeq" id="WP_106160707.1">
    <property type="nucleotide sequence ID" value="NZ_PVTT01000002.1"/>
</dbReference>
<evidence type="ECO:0000313" key="12">
    <source>
        <dbReference type="Proteomes" id="UP000238801"/>
    </source>
</evidence>
<dbReference type="EC" id="2.7.2.1" evidence="9"/>
<dbReference type="GO" id="GO:0008776">
    <property type="term" value="F:acetate kinase activity"/>
    <property type="evidence" value="ECO:0007669"/>
    <property type="project" value="UniProtKB-UniRule"/>
</dbReference>
<name>A0A2T0X2B2_9RHOB</name>
<comment type="similarity">
    <text evidence="1 9 10">Belongs to the acetokinase family.</text>
</comment>
<dbReference type="SUPFAM" id="SSF53067">
    <property type="entry name" value="Actin-like ATPase domain"/>
    <property type="match status" value="2"/>
</dbReference>
<evidence type="ECO:0000256" key="6">
    <source>
        <dbReference type="ARBA" id="ARBA00022777"/>
    </source>
</evidence>
<dbReference type="HAMAP" id="MF_00020">
    <property type="entry name" value="Acetate_kinase"/>
    <property type="match status" value="1"/>
</dbReference>
<comment type="catalytic activity">
    <reaction evidence="9">
        <text>acetate + ATP = acetyl phosphate + ADP</text>
        <dbReference type="Rhea" id="RHEA:11352"/>
        <dbReference type="ChEBI" id="CHEBI:22191"/>
        <dbReference type="ChEBI" id="CHEBI:30089"/>
        <dbReference type="ChEBI" id="CHEBI:30616"/>
        <dbReference type="ChEBI" id="CHEBI:456216"/>
        <dbReference type="EC" id="2.7.2.1"/>
    </reaction>
</comment>
<dbReference type="UniPathway" id="UPA00340">
    <property type="reaction ID" value="UER00458"/>
</dbReference>
<dbReference type="AlphaFoldDB" id="A0A2T0X2B2"/>
<dbReference type="PANTHER" id="PTHR21060:SF21">
    <property type="entry name" value="ACETATE KINASE"/>
    <property type="match status" value="1"/>
</dbReference>
<keyword evidence="2 9" id="KW-0963">Cytoplasm</keyword>
<feature type="binding site" evidence="9">
    <location>
        <position position="14"/>
    </location>
    <ligand>
        <name>ATP</name>
        <dbReference type="ChEBI" id="CHEBI:30616"/>
    </ligand>
</feature>
<comment type="subcellular location">
    <subcellularLocation>
        <location evidence="9">Cytoplasm</location>
    </subcellularLocation>
</comment>
<proteinExistence type="inferred from homology"/>
<feature type="site" description="Transition state stabilizer" evidence="9">
    <location>
        <position position="199"/>
    </location>
</feature>
<gene>
    <name evidence="9" type="primary">ackA</name>
    <name evidence="11" type="ORF">BCF33_1944</name>
</gene>
<evidence type="ECO:0000256" key="3">
    <source>
        <dbReference type="ARBA" id="ARBA00022679"/>
    </source>
</evidence>
<evidence type="ECO:0000256" key="5">
    <source>
        <dbReference type="ARBA" id="ARBA00022741"/>
    </source>
</evidence>
<comment type="caution">
    <text evidence="9">Lacks conserved residue(s) required for the propagation of feature annotation.</text>
</comment>
<keyword evidence="8 9" id="KW-0460">Magnesium</keyword>
<dbReference type="GO" id="GO:0005524">
    <property type="term" value="F:ATP binding"/>
    <property type="evidence" value="ECO:0007669"/>
    <property type="project" value="UniProtKB-KW"/>
</dbReference>
<keyword evidence="12" id="KW-1185">Reference proteome</keyword>
<feature type="binding site" evidence="9">
    <location>
        <position position="57"/>
    </location>
    <ligand>
        <name>substrate</name>
    </ligand>
</feature>
<dbReference type="Proteomes" id="UP000238801">
    <property type="component" value="Unassembled WGS sequence"/>
</dbReference>
<accession>A0A2T0X2B2</accession>
<protein>
    <recommendedName>
        <fullName evidence="9">Acetate kinase</fullName>
        <ecNumber evidence="9">2.7.2.1</ecNumber>
    </recommendedName>
    <alternativeName>
        <fullName evidence="9">Acetokinase</fullName>
    </alternativeName>
</protein>
<sequence>MTVLCLNAGSTSLKLSAFRDGVRVASNQRDRLAEGGHAAALFEMLADLPRPRAAVHRIVHGGDRAEPALLDDATLTALDALAPLAPLHNPPALAAVRALTRIDPDLPQIAVFDTAFHATMPEVERALPLPEEERARGLRRYGFHGISYSGVAAALDPLPGRLLALHLGGGCSACAIVGGRSVATTMGYSPASGLPMGTRAGDLDPMAVLDLARRHGADGAAEILNRRSGLLALGGSADMRTLRAEGRGAAVEYLVHWTLRQCGALIAAMRGLDAVAFTGGIGENDASFREAVMEGLAWTGCRAAHVVPADEEATMLRLARPLLA</sequence>
<dbReference type="GO" id="GO:0006083">
    <property type="term" value="P:acetate metabolic process"/>
    <property type="evidence" value="ECO:0007669"/>
    <property type="project" value="TreeGrafter"/>
</dbReference>
<comment type="pathway">
    <text evidence="9">Metabolic intermediate biosynthesis; acetyl-CoA biosynthesis; acetyl-CoA from acetate: step 1/2.</text>
</comment>
<feature type="active site" description="Proton donor/acceptor" evidence="9">
    <location>
        <position position="113"/>
    </location>
</feature>
<dbReference type="Pfam" id="PF00871">
    <property type="entry name" value="Acetate_kinase"/>
    <property type="match status" value="1"/>
</dbReference>
<evidence type="ECO:0000256" key="8">
    <source>
        <dbReference type="ARBA" id="ARBA00022842"/>
    </source>
</evidence>
<keyword evidence="4 9" id="KW-0479">Metal-binding</keyword>
<dbReference type="PROSITE" id="PS01076">
    <property type="entry name" value="ACETATE_KINASE_2"/>
    <property type="match status" value="1"/>
</dbReference>
<dbReference type="OrthoDB" id="9802453at2"/>
<comment type="cofactor">
    <cofactor evidence="9">
        <name>Mg(2+)</name>
        <dbReference type="ChEBI" id="CHEBI:18420"/>
    </cofactor>
    <cofactor evidence="9">
        <name>Mn(2+)</name>
        <dbReference type="ChEBI" id="CHEBI:29035"/>
    </cofactor>
    <text evidence="9">Mg(2+). Can also accept Mn(2+).</text>
</comment>
<dbReference type="InterPro" id="IPR043129">
    <property type="entry name" value="ATPase_NBD"/>
</dbReference>
<dbReference type="InterPro" id="IPR023865">
    <property type="entry name" value="Aliphatic_acid_kinase_CS"/>
</dbReference>
<evidence type="ECO:0000313" key="11">
    <source>
        <dbReference type="EMBL" id="PRY93078.1"/>
    </source>
</evidence>
<evidence type="ECO:0000256" key="1">
    <source>
        <dbReference type="ARBA" id="ARBA00008748"/>
    </source>
</evidence>
<keyword evidence="6 9" id="KW-0418">Kinase</keyword>
<feature type="binding site" evidence="9">
    <location>
        <begin position="166"/>
        <end position="170"/>
    </location>
    <ligand>
        <name>ATP</name>
        <dbReference type="ChEBI" id="CHEBI:30616"/>
    </ligand>
</feature>
<reference evidence="11 12" key="1">
    <citation type="submission" date="2018-03" db="EMBL/GenBank/DDBJ databases">
        <title>Genomic Encyclopedia of Archaeal and Bacterial Type Strains, Phase II (KMG-II): from individual species to whole genera.</title>
        <authorList>
            <person name="Goeker M."/>
        </authorList>
    </citation>
    <scope>NUCLEOTIDE SEQUENCE [LARGE SCALE GENOMIC DNA]</scope>
    <source>
        <strain evidence="11 12">DSM 29318</strain>
    </source>
</reference>
<dbReference type="PROSITE" id="PS01075">
    <property type="entry name" value="ACETATE_KINASE_1"/>
    <property type="match status" value="1"/>
</dbReference>
<dbReference type="PRINTS" id="PR00471">
    <property type="entry name" value="ACETATEKNASE"/>
</dbReference>
<dbReference type="GO" id="GO:0000287">
    <property type="term" value="F:magnesium ion binding"/>
    <property type="evidence" value="ECO:0007669"/>
    <property type="project" value="UniProtKB-UniRule"/>
</dbReference>
<comment type="function">
    <text evidence="9">Catalyzes the formation of acetyl phosphate from acetate and ATP. Can also catalyze the reverse reaction.</text>
</comment>
<dbReference type="GO" id="GO:0005829">
    <property type="term" value="C:cytosol"/>
    <property type="evidence" value="ECO:0007669"/>
    <property type="project" value="TreeGrafter"/>
</dbReference>
<feature type="binding site" evidence="9">
    <location>
        <begin position="238"/>
        <end position="240"/>
    </location>
    <ligand>
        <name>ATP</name>
        <dbReference type="ChEBI" id="CHEBI:30616"/>
    </ligand>
</feature>
<evidence type="ECO:0000256" key="10">
    <source>
        <dbReference type="RuleBase" id="RU003835"/>
    </source>
</evidence>
<feature type="site" description="Transition state stabilizer" evidence="9">
    <location>
        <position position="144"/>
    </location>
</feature>
<feature type="binding site" evidence="9">
    <location>
        <position position="7"/>
    </location>
    <ligand>
        <name>Mg(2+)</name>
        <dbReference type="ChEBI" id="CHEBI:18420"/>
    </ligand>
</feature>
<evidence type="ECO:0000256" key="7">
    <source>
        <dbReference type="ARBA" id="ARBA00022840"/>
    </source>
</evidence>
<dbReference type="InterPro" id="IPR004372">
    <property type="entry name" value="Ac/propionate_kinase"/>
</dbReference>
<dbReference type="GO" id="GO:0006085">
    <property type="term" value="P:acetyl-CoA biosynthetic process"/>
    <property type="evidence" value="ECO:0007669"/>
    <property type="project" value="UniProtKB-UniRule"/>
</dbReference>
<organism evidence="11 12">
    <name type="scientific">Hasllibacter halocynthiae</name>
    <dbReference type="NCBI Taxonomy" id="595589"/>
    <lineage>
        <taxon>Bacteria</taxon>
        <taxon>Pseudomonadati</taxon>
        <taxon>Pseudomonadota</taxon>
        <taxon>Alphaproteobacteria</taxon>
        <taxon>Rhodobacterales</taxon>
        <taxon>Roseobacteraceae</taxon>
        <taxon>Hasllibacter</taxon>
    </lineage>
</organism>
<dbReference type="PANTHER" id="PTHR21060">
    <property type="entry name" value="ACETATE KINASE"/>
    <property type="match status" value="1"/>
</dbReference>
<feature type="binding site" evidence="9">
    <location>
        <begin position="280"/>
        <end position="284"/>
    </location>
    <ligand>
        <name>ATP</name>
        <dbReference type="ChEBI" id="CHEBI:30616"/>
    </ligand>
</feature>
<evidence type="ECO:0000256" key="9">
    <source>
        <dbReference type="HAMAP-Rule" id="MF_00020"/>
    </source>
</evidence>
<keyword evidence="3 9" id="KW-0808">Transferase</keyword>
<dbReference type="EMBL" id="PVTT01000002">
    <property type="protein sequence ID" value="PRY93078.1"/>
    <property type="molecule type" value="Genomic_DNA"/>
</dbReference>
<dbReference type="InterPro" id="IPR000890">
    <property type="entry name" value="Aliphatic_acid_kin_short-chain"/>
</dbReference>
<keyword evidence="5 9" id="KW-0547">Nucleotide-binding</keyword>
<evidence type="ECO:0000256" key="2">
    <source>
        <dbReference type="ARBA" id="ARBA00022490"/>
    </source>
</evidence>